<evidence type="ECO:0000256" key="1">
    <source>
        <dbReference type="ARBA" id="ARBA00001013"/>
    </source>
</evidence>
<keyword evidence="9" id="KW-1185">Reference proteome</keyword>
<dbReference type="InterPro" id="IPR017853">
    <property type="entry name" value="GH"/>
</dbReference>
<accession>T1K6T6</accession>
<dbReference type="Pfam" id="PF02055">
    <property type="entry name" value="Glyco_hydro_30"/>
    <property type="match status" value="1"/>
</dbReference>
<dbReference type="Gene3D" id="3.20.20.80">
    <property type="entry name" value="Glycosidases"/>
    <property type="match status" value="1"/>
</dbReference>
<dbReference type="STRING" id="32264.T1K6T6"/>
<evidence type="ECO:0000256" key="2">
    <source>
        <dbReference type="ARBA" id="ARBA00005382"/>
    </source>
</evidence>
<dbReference type="EMBL" id="CAEY01001796">
    <property type="status" value="NOT_ANNOTATED_CDS"/>
    <property type="molecule type" value="Genomic_DNA"/>
</dbReference>
<evidence type="ECO:0000256" key="4">
    <source>
        <dbReference type="ARBA" id="ARBA00022729"/>
    </source>
</evidence>
<dbReference type="InterPro" id="IPR001139">
    <property type="entry name" value="Glyco_hydro_30"/>
</dbReference>
<dbReference type="InterPro" id="IPR033453">
    <property type="entry name" value="Glyco_hydro_30_TIM-barrel"/>
</dbReference>
<evidence type="ECO:0000256" key="3">
    <source>
        <dbReference type="ARBA" id="ARBA00012658"/>
    </source>
</evidence>
<evidence type="ECO:0000313" key="8">
    <source>
        <dbReference type="EnsemblMetazoa" id="tetur06g01660.1"/>
    </source>
</evidence>
<organism evidence="8 9">
    <name type="scientific">Tetranychus urticae</name>
    <name type="common">Two-spotted spider mite</name>
    <dbReference type="NCBI Taxonomy" id="32264"/>
    <lineage>
        <taxon>Eukaryota</taxon>
        <taxon>Metazoa</taxon>
        <taxon>Ecdysozoa</taxon>
        <taxon>Arthropoda</taxon>
        <taxon>Chelicerata</taxon>
        <taxon>Arachnida</taxon>
        <taxon>Acari</taxon>
        <taxon>Acariformes</taxon>
        <taxon>Trombidiformes</taxon>
        <taxon>Prostigmata</taxon>
        <taxon>Eleutherengona</taxon>
        <taxon>Raphignathae</taxon>
        <taxon>Tetranychoidea</taxon>
        <taxon>Tetranychidae</taxon>
        <taxon>Tetranychus</taxon>
    </lineage>
</organism>
<evidence type="ECO:0000259" key="7">
    <source>
        <dbReference type="Pfam" id="PF02055"/>
    </source>
</evidence>
<keyword evidence="4" id="KW-0732">Signal</keyword>
<evidence type="ECO:0000313" key="9">
    <source>
        <dbReference type="Proteomes" id="UP000015104"/>
    </source>
</evidence>
<dbReference type="eggNOG" id="KOG2566">
    <property type="taxonomic scope" value="Eukaryota"/>
</dbReference>
<sequence length="158" mass="17882">MSTEACEGSIHFAPDAGVMLGNWTRAETYARDIIEGLNRWSTGWVDWNIVLSMDGGPNWASNYVDAPIIVSDDGTEYYKQPMFYSLAHFSKFLKPGSQRIYHQIDEAQFGLLIRNILNQNPAVKHIANEGRCLSGTVRFGKFYDKSIEMCEKTCLGKF</sequence>
<dbReference type="PANTHER" id="PTHR11069:SF23">
    <property type="entry name" value="LYSOSOMAL ACID GLUCOSYLCERAMIDASE"/>
    <property type="match status" value="1"/>
</dbReference>
<dbReference type="GO" id="GO:0004348">
    <property type="term" value="F:glucosylceramidase activity"/>
    <property type="evidence" value="ECO:0007669"/>
    <property type="project" value="UniProtKB-EC"/>
</dbReference>
<keyword evidence="6" id="KW-0746">Sphingolipid metabolism</keyword>
<comment type="similarity">
    <text evidence="2 6">Belongs to the glycosyl hydrolase 30 family.</text>
</comment>
<comment type="catalytic activity">
    <reaction evidence="1">
        <text>a beta-D-glucosyl-(1&lt;-&gt;1')-N-acylsphing-4-enine + H2O = an N-acylsphing-4-enine + D-glucose</text>
        <dbReference type="Rhea" id="RHEA:13269"/>
        <dbReference type="ChEBI" id="CHEBI:4167"/>
        <dbReference type="ChEBI" id="CHEBI:15377"/>
        <dbReference type="ChEBI" id="CHEBI:22801"/>
        <dbReference type="ChEBI" id="CHEBI:52639"/>
        <dbReference type="EC" id="3.2.1.45"/>
    </reaction>
    <physiologicalReaction direction="left-to-right" evidence="1">
        <dbReference type="Rhea" id="RHEA:13270"/>
    </physiologicalReaction>
</comment>
<dbReference type="PANTHER" id="PTHR11069">
    <property type="entry name" value="GLUCOSYLCERAMIDASE"/>
    <property type="match status" value="1"/>
</dbReference>
<dbReference type="GO" id="GO:0016020">
    <property type="term" value="C:membrane"/>
    <property type="evidence" value="ECO:0007669"/>
    <property type="project" value="GOC"/>
</dbReference>
<dbReference type="AlphaFoldDB" id="T1K6T6"/>
<evidence type="ECO:0000256" key="5">
    <source>
        <dbReference type="ARBA" id="ARBA00022801"/>
    </source>
</evidence>
<reference evidence="9" key="1">
    <citation type="submission" date="2011-08" db="EMBL/GenBank/DDBJ databases">
        <authorList>
            <person name="Rombauts S."/>
        </authorList>
    </citation>
    <scope>NUCLEOTIDE SEQUENCE</scope>
    <source>
        <strain evidence="9">London</strain>
    </source>
</reference>
<evidence type="ECO:0000256" key="6">
    <source>
        <dbReference type="RuleBase" id="RU361188"/>
    </source>
</evidence>
<dbReference type="EC" id="3.2.1.45" evidence="3 6"/>
<dbReference type="GO" id="GO:0006680">
    <property type="term" value="P:glucosylceramide catabolic process"/>
    <property type="evidence" value="ECO:0007669"/>
    <property type="project" value="TreeGrafter"/>
</dbReference>
<keyword evidence="5 6" id="KW-0378">Hydrolase</keyword>
<keyword evidence="6" id="KW-0443">Lipid metabolism</keyword>
<keyword evidence="6" id="KW-0326">Glycosidase</keyword>
<dbReference type="HOGENOM" id="CLU_141238_0_0_1"/>
<name>T1K6T6_TETUR</name>
<proteinExistence type="inferred from homology"/>
<protein>
    <recommendedName>
        <fullName evidence="3 6">Glucosylceramidase</fullName>
        <ecNumber evidence="3 6">3.2.1.45</ecNumber>
    </recommendedName>
</protein>
<dbReference type="EnsemblMetazoa" id="tetur06g01660.1">
    <property type="protein sequence ID" value="tetur06g01660.1"/>
    <property type="gene ID" value="tetur06g01660"/>
</dbReference>
<dbReference type="SUPFAM" id="SSF51445">
    <property type="entry name" value="(Trans)glycosidases"/>
    <property type="match status" value="1"/>
</dbReference>
<dbReference type="Proteomes" id="UP000015104">
    <property type="component" value="Unassembled WGS sequence"/>
</dbReference>
<reference evidence="8" key="2">
    <citation type="submission" date="2015-06" db="UniProtKB">
        <authorList>
            <consortium name="EnsemblMetazoa"/>
        </authorList>
    </citation>
    <scope>IDENTIFICATION</scope>
</reference>
<feature type="domain" description="Glycosyl hydrolase family 30 TIM-barrel" evidence="7">
    <location>
        <begin position="2"/>
        <end position="93"/>
    </location>
</feature>